<feature type="domain" description="Fibronectin type-III" evidence="12">
    <location>
        <begin position="236"/>
        <end position="321"/>
    </location>
</feature>
<feature type="region of interest" description="Disordered" evidence="10">
    <location>
        <begin position="206"/>
        <end position="235"/>
    </location>
</feature>
<dbReference type="PROSITE" id="PS51910">
    <property type="entry name" value="GH18_2"/>
    <property type="match status" value="1"/>
</dbReference>
<feature type="chain" id="PRO_5030816549" description="chitinase" evidence="11">
    <location>
        <begin position="31"/>
        <end position="756"/>
    </location>
</feature>
<keyword evidence="7 9" id="KW-0326">Glycosidase</keyword>
<dbReference type="GO" id="GO:0006032">
    <property type="term" value="P:chitin catabolic process"/>
    <property type="evidence" value="ECO:0007669"/>
    <property type="project" value="UniProtKB-KW"/>
</dbReference>
<dbReference type="CDD" id="cd06548">
    <property type="entry name" value="GH18_chitinase"/>
    <property type="match status" value="1"/>
</dbReference>
<dbReference type="GO" id="GO:0008061">
    <property type="term" value="F:chitin binding"/>
    <property type="evidence" value="ECO:0007669"/>
    <property type="project" value="InterPro"/>
</dbReference>
<accession>A0A7Z1AWY2</accession>
<dbReference type="SMART" id="SM00637">
    <property type="entry name" value="CBD_II"/>
    <property type="match status" value="1"/>
</dbReference>
<dbReference type="PROSITE" id="PS50853">
    <property type="entry name" value="FN3"/>
    <property type="match status" value="2"/>
</dbReference>
<dbReference type="Gene3D" id="3.10.50.10">
    <property type="match status" value="1"/>
</dbReference>
<dbReference type="InterPro" id="IPR029070">
    <property type="entry name" value="Chitinase_insertion_sf"/>
</dbReference>
<feature type="domain" description="GH18" evidence="14">
    <location>
        <begin position="327"/>
        <end position="756"/>
    </location>
</feature>
<feature type="signal peptide" evidence="11">
    <location>
        <begin position="1"/>
        <end position="30"/>
    </location>
</feature>
<dbReference type="GO" id="GO:0008843">
    <property type="term" value="F:endochitinase activity"/>
    <property type="evidence" value="ECO:0007669"/>
    <property type="project" value="UniProtKB-EC"/>
</dbReference>
<keyword evidence="8" id="KW-0624">Polysaccharide degradation</keyword>
<dbReference type="InterPro" id="IPR011583">
    <property type="entry name" value="Chitinase_II/V-like_cat"/>
</dbReference>
<feature type="domain" description="CBM2" evidence="13">
    <location>
        <begin position="27"/>
        <end position="136"/>
    </location>
</feature>
<dbReference type="InterPro" id="IPR008965">
    <property type="entry name" value="CBM2/CBM3_carb-bd_dom_sf"/>
</dbReference>
<dbReference type="Gene3D" id="3.20.20.80">
    <property type="entry name" value="Glycosidases"/>
    <property type="match status" value="1"/>
</dbReference>
<evidence type="ECO:0000256" key="11">
    <source>
        <dbReference type="SAM" id="SignalP"/>
    </source>
</evidence>
<evidence type="ECO:0000313" key="16">
    <source>
        <dbReference type="Proteomes" id="UP000185696"/>
    </source>
</evidence>
<dbReference type="GO" id="GO:0030247">
    <property type="term" value="F:polysaccharide binding"/>
    <property type="evidence" value="ECO:0007669"/>
    <property type="project" value="UniProtKB-UniRule"/>
</dbReference>
<keyword evidence="11" id="KW-0732">Signal</keyword>
<reference evidence="15 16" key="1">
    <citation type="submission" date="2016-12" db="EMBL/GenBank/DDBJ databases">
        <title>The draft genome sequence of Actinophytocola xinjiangensis.</title>
        <authorList>
            <person name="Wang W."/>
            <person name="Yuan L."/>
        </authorList>
    </citation>
    <scope>NUCLEOTIDE SEQUENCE [LARGE SCALE GENOMIC DNA]</scope>
    <source>
        <strain evidence="15 16">CGMCC 4.4663</strain>
    </source>
</reference>
<evidence type="ECO:0000256" key="5">
    <source>
        <dbReference type="ARBA" id="ARBA00023024"/>
    </source>
</evidence>
<name>A0A7Z1AWY2_9PSEU</name>
<dbReference type="GO" id="GO:0000272">
    <property type="term" value="P:polysaccharide catabolic process"/>
    <property type="evidence" value="ECO:0007669"/>
    <property type="project" value="UniProtKB-KW"/>
</dbReference>
<dbReference type="InterPro" id="IPR050314">
    <property type="entry name" value="Glycosyl_Hydrlase_18"/>
</dbReference>
<dbReference type="Gene3D" id="2.60.40.10">
    <property type="entry name" value="Immunoglobulins"/>
    <property type="match status" value="2"/>
</dbReference>
<dbReference type="InterPro" id="IPR012291">
    <property type="entry name" value="CBM2_carb-bd_dom_sf"/>
</dbReference>
<dbReference type="SMART" id="SM00060">
    <property type="entry name" value="FN3"/>
    <property type="match status" value="2"/>
</dbReference>
<dbReference type="Pfam" id="PF00041">
    <property type="entry name" value="fn3"/>
    <property type="match status" value="2"/>
</dbReference>
<dbReference type="SUPFAM" id="SSF49265">
    <property type="entry name" value="Fibronectin type III"/>
    <property type="match status" value="1"/>
</dbReference>
<dbReference type="PROSITE" id="PS51173">
    <property type="entry name" value="CBM2"/>
    <property type="match status" value="1"/>
</dbReference>
<dbReference type="Pfam" id="PF00704">
    <property type="entry name" value="Glyco_hydro_18"/>
    <property type="match status" value="1"/>
</dbReference>
<keyword evidence="5" id="KW-0146">Chitin degradation</keyword>
<comment type="catalytic activity">
    <reaction evidence="1">
        <text>Random endo-hydrolysis of N-acetyl-beta-D-glucosaminide (1-&gt;4)-beta-linkages in chitin and chitodextrins.</text>
        <dbReference type="EC" id="3.2.1.14"/>
    </reaction>
</comment>
<evidence type="ECO:0000256" key="9">
    <source>
        <dbReference type="RuleBase" id="RU000489"/>
    </source>
</evidence>
<evidence type="ECO:0000256" key="3">
    <source>
        <dbReference type="ARBA" id="ARBA00012729"/>
    </source>
</evidence>
<dbReference type="InterPro" id="IPR001223">
    <property type="entry name" value="Glyco_hydro18_cat"/>
</dbReference>
<dbReference type="RefSeq" id="WP_075135784.1">
    <property type="nucleotide sequence ID" value="NZ_MSIF01000015.1"/>
</dbReference>
<dbReference type="InterPro" id="IPR001919">
    <property type="entry name" value="CBD2"/>
</dbReference>
<evidence type="ECO:0000256" key="10">
    <source>
        <dbReference type="SAM" id="MobiDB-lite"/>
    </source>
</evidence>
<dbReference type="CDD" id="cd00063">
    <property type="entry name" value="FN3"/>
    <property type="match status" value="2"/>
</dbReference>
<dbReference type="PANTHER" id="PTHR11177:SF317">
    <property type="entry name" value="CHITINASE 12-RELATED"/>
    <property type="match status" value="1"/>
</dbReference>
<dbReference type="SMART" id="SM00636">
    <property type="entry name" value="Glyco_18"/>
    <property type="match status" value="1"/>
</dbReference>
<evidence type="ECO:0000259" key="12">
    <source>
        <dbReference type="PROSITE" id="PS50853"/>
    </source>
</evidence>
<evidence type="ECO:0000256" key="7">
    <source>
        <dbReference type="ARBA" id="ARBA00023295"/>
    </source>
</evidence>
<dbReference type="SUPFAM" id="SSF54556">
    <property type="entry name" value="Chitinase insertion domain"/>
    <property type="match status" value="1"/>
</dbReference>
<dbReference type="PANTHER" id="PTHR11177">
    <property type="entry name" value="CHITINASE"/>
    <property type="match status" value="1"/>
</dbReference>
<evidence type="ECO:0000259" key="13">
    <source>
        <dbReference type="PROSITE" id="PS51173"/>
    </source>
</evidence>
<dbReference type="Proteomes" id="UP000185696">
    <property type="component" value="Unassembled WGS sequence"/>
</dbReference>
<dbReference type="EC" id="3.2.1.14" evidence="3"/>
<dbReference type="Gene3D" id="2.60.40.290">
    <property type="match status" value="1"/>
</dbReference>
<dbReference type="InterPro" id="IPR013783">
    <property type="entry name" value="Ig-like_fold"/>
</dbReference>
<comment type="caution">
    <text evidence="15">The sequence shown here is derived from an EMBL/GenBank/DDBJ whole genome shotgun (WGS) entry which is preliminary data.</text>
</comment>
<evidence type="ECO:0000256" key="6">
    <source>
        <dbReference type="ARBA" id="ARBA00023277"/>
    </source>
</evidence>
<dbReference type="InterPro" id="IPR001579">
    <property type="entry name" value="Glyco_hydro_18_chit_AS"/>
</dbReference>
<dbReference type="SUPFAM" id="SSF51445">
    <property type="entry name" value="(Trans)glycosidases"/>
    <property type="match status" value="1"/>
</dbReference>
<dbReference type="AlphaFoldDB" id="A0A7Z1AWY2"/>
<feature type="domain" description="Fibronectin type-III" evidence="12">
    <location>
        <begin position="143"/>
        <end position="227"/>
    </location>
</feature>
<keyword evidence="4 9" id="KW-0378">Hydrolase</keyword>
<evidence type="ECO:0000313" key="15">
    <source>
        <dbReference type="EMBL" id="OLF07544.1"/>
    </source>
</evidence>
<dbReference type="SUPFAM" id="SSF49384">
    <property type="entry name" value="Carbohydrate-binding domain"/>
    <property type="match status" value="1"/>
</dbReference>
<sequence>MSGSRPTRMFTLVATLAVAMSTLSATTAWAAADLTATYSATDQGSWTQGKYVVANGGSTASDNWRIEFDLPAGTTIGSVTYGVKTVTGNHVTIDAEYYNKAVRPGGTTEPYSPWFPLFGTGQPTNCRINGDKCDGSPDQAPGAPTGLRATGATTRTVSLAWTAGTAGDFPVTEYLVEGGGTATVTGTTAIVSGLAPNTDHTFTVRARDGRGNTSPASAPVTARTRNPADDTTAPTVPANLRVSAVASTSVTLAWNAATDANGIAGYEVYTGGTLATFATGTTATVGGLSPSTPYTFTVKARDTYDNVSGASNTATATTDDVVGSGKYARVGYFVQWGIYGRQYFVRNLDTSGAAAKLTHINYAFGNIDPVNLTCLNGVTRGTSQNPQDPDQGTGAGDADADYGRPMSAAQSVDGVGDTGWEPLRGNFNQLKKLKAKHPHLKVLMSLGGWTYSKFFSDVAATDASRRKFVQSCVDMYIRGNLPAYNGAGGAGVAAGIFDGIDLDWEWPGAEGHPGNHVSPADKRNNTLLFAEFRRQLDALGAETGKRYLLTAFTPADPAKIAAGWEISGADHVFRYMDFANVQGYDYHGAGSDNSWEPNRTGHQANWYDDTDDPYSFQFSSASALKVYTDAGVNPRKLTIGLPFYGRGWQTVTDGGRNGEWQAAGGAAPGQFQEEAGTRGYNNLLAAFPTMTVHHDEQALATYGYTGPNGQWWTFDDPWSIGRKMALVKQQNLLGTMIWEMSGDNGTLMTAVDGGLR</sequence>
<gene>
    <name evidence="15" type="ORF">BLA60_26855</name>
</gene>
<evidence type="ECO:0000256" key="4">
    <source>
        <dbReference type="ARBA" id="ARBA00022801"/>
    </source>
</evidence>
<evidence type="ECO:0000256" key="8">
    <source>
        <dbReference type="ARBA" id="ARBA00023326"/>
    </source>
</evidence>
<keyword evidence="16" id="KW-1185">Reference proteome</keyword>
<organism evidence="15 16">
    <name type="scientific">Actinophytocola xinjiangensis</name>
    <dbReference type="NCBI Taxonomy" id="485602"/>
    <lineage>
        <taxon>Bacteria</taxon>
        <taxon>Bacillati</taxon>
        <taxon>Actinomycetota</taxon>
        <taxon>Actinomycetes</taxon>
        <taxon>Pseudonocardiales</taxon>
        <taxon>Pseudonocardiaceae</taxon>
    </lineage>
</organism>
<proteinExistence type="inferred from homology"/>
<dbReference type="InterPro" id="IPR003961">
    <property type="entry name" value="FN3_dom"/>
</dbReference>
<evidence type="ECO:0000259" key="14">
    <source>
        <dbReference type="PROSITE" id="PS51910"/>
    </source>
</evidence>
<feature type="region of interest" description="Disordered" evidence="10">
    <location>
        <begin position="378"/>
        <end position="415"/>
    </location>
</feature>
<dbReference type="PROSITE" id="PS01095">
    <property type="entry name" value="GH18_1"/>
    <property type="match status" value="1"/>
</dbReference>
<dbReference type="EMBL" id="MSIF01000015">
    <property type="protein sequence ID" value="OLF07544.1"/>
    <property type="molecule type" value="Genomic_DNA"/>
</dbReference>
<dbReference type="InterPro" id="IPR036116">
    <property type="entry name" value="FN3_sf"/>
</dbReference>
<dbReference type="Pfam" id="PF00553">
    <property type="entry name" value="CBM_2"/>
    <property type="match status" value="1"/>
</dbReference>
<keyword evidence="6" id="KW-0119">Carbohydrate metabolism</keyword>
<comment type="similarity">
    <text evidence="2">Belongs to the glycosyl hydrolase 18 family. Chitinase class II subfamily.</text>
</comment>
<evidence type="ECO:0000256" key="1">
    <source>
        <dbReference type="ARBA" id="ARBA00000822"/>
    </source>
</evidence>
<evidence type="ECO:0000256" key="2">
    <source>
        <dbReference type="ARBA" id="ARBA00009121"/>
    </source>
</evidence>
<dbReference type="InterPro" id="IPR017853">
    <property type="entry name" value="GH"/>
</dbReference>
<protein>
    <recommendedName>
        <fullName evidence="3">chitinase</fullName>
        <ecNumber evidence="3">3.2.1.14</ecNumber>
    </recommendedName>
</protein>